<dbReference type="EC" id="2.4.1.-" evidence="3"/>
<evidence type="ECO:0000256" key="2">
    <source>
        <dbReference type="ARBA" id="ARBA00022679"/>
    </source>
</evidence>
<keyword evidence="2 3" id="KW-0808">Transferase</keyword>
<keyword evidence="3" id="KW-0333">Golgi apparatus</keyword>
<keyword evidence="3" id="KW-0812">Transmembrane</keyword>
<sequence>MTGFKAVREKGSGCYDRKFETLPKKNTTVFGFLQSWKYFRHIEVVIRQEFTFQPHVTKKAQELLRNLTKGRPSNVTQVIGIHVRRGDYVQLKVGQFKPPPPSFFKKATDYFREKYRDVLFVVVSQDPAWCKKHMRGVMIAPPSTAPVHMALLTLCDHIIVSLGSYGWWAGYLAGGEVVYYNNCVHPNITSKKGFVAADHFYPGWVGIGD</sequence>
<name>A0AAN9BHL7_9CAEN</name>
<keyword evidence="5" id="KW-1185">Reference proteome</keyword>
<keyword evidence="3" id="KW-0735">Signal-anchor</keyword>
<keyword evidence="1 3" id="KW-0328">Glycosyltransferase</keyword>
<evidence type="ECO:0000313" key="4">
    <source>
        <dbReference type="EMBL" id="KAK7105582.1"/>
    </source>
</evidence>
<protein>
    <recommendedName>
        <fullName evidence="3">L-Fucosyltransferase</fullName>
        <ecNumber evidence="3">2.4.1.-</ecNumber>
    </recommendedName>
</protein>
<dbReference type="GO" id="GO:0032580">
    <property type="term" value="C:Golgi cisterna membrane"/>
    <property type="evidence" value="ECO:0007669"/>
    <property type="project" value="UniProtKB-SubCell"/>
</dbReference>
<dbReference type="GO" id="GO:0005975">
    <property type="term" value="P:carbohydrate metabolic process"/>
    <property type="evidence" value="ECO:0007669"/>
    <property type="project" value="InterPro"/>
</dbReference>
<evidence type="ECO:0000313" key="5">
    <source>
        <dbReference type="Proteomes" id="UP001374579"/>
    </source>
</evidence>
<comment type="caution">
    <text evidence="4">The sequence shown here is derived from an EMBL/GenBank/DDBJ whole genome shotgun (WGS) entry which is preliminary data.</text>
</comment>
<dbReference type="InterPro" id="IPR002516">
    <property type="entry name" value="Glyco_trans_11"/>
</dbReference>
<accession>A0AAN9BHL7</accession>
<dbReference type="PANTHER" id="PTHR11927:SF9">
    <property type="entry name" value="L-FUCOSYLTRANSFERASE"/>
    <property type="match status" value="1"/>
</dbReference>
<organism evidence="4 5">
    <name type="scientific">Littorina saxatilis</name>
    <dbReference type="NCBI Taxonomy" id="31220"/>
    <lineage>
        <taxon>Eukaryota</taxon>
        <taxon>Metazoa</taxon>
        <taxon>Spiralia</taxon>
        <taxon>Lophotrochozoa</taxon>
        <taxon>Mollusca</taxon>
        <taxon>Gastropoda</taxon>
        <taxon>Caenogastropoda</taxon>
        <taxon>Littorinimorpha</taxon>
        <taxon>Littorinoidea</taxon>
        <taxon>Littorinidae</taxon>
        <taxon>Littorina</taxon>
    </lineage>
</organism>
<dbReference type="Pfam" id="PF01531">
    <property type="entry name" value="Glyco_transf_11"/>
    <property type="match status" value="1"/>
</dbReference>
<dbReference type="EMBL" id="JBAMIC010000007">
    <property type="protein sequence ID" value="KAK7105582.1"/>
    <property type="molecule type" value="Genomic_DNA"/>
</dbReference>
<dbReference type="GO" id="GO:0008107">
    <property type="term" value="F:galactoside 2-alpha-L-fucosyltransferase activity"/>
    <property type="evidence" value="ECO:0007669"/>
    <property type="project" value="InterPro"/>
</dbReference>
<comment type="subcellular location">
    <subcellularLocation>
        <location evidence="3">Golgi apparatus</location>
        <location evidence="3">Golgi stack membrane</location>
        <topology evidence="3">Single-pass type II membrane protein</topology>
    </subcellularLocation>
</comment>
<dbReference type="PANTHER" id="PTHR11927">
    <property type="entry name" value="GALACTOSIDE 2-L-FUCOSYLTRANSFERASE"/>
    <property type="match status" value="1"/>
</dbReference>
<keyword evidence="3" id="KW-0325">Glycoprotein</keyword>
<proteinExistence type="inferred from homology"/>
<dbReference type="Proteomes" id="UP001374579">
    <property type="component" value="Unassembled WGS sequence"/>
</dbReference>
<dbReference type="AlphaFoldDB" id="A0AAN9BHL7"/>
<dbReference type="CDD" id="cd11301">
    <property type="entry name" value="Fut1_Fut2_like"/>
    <property type="match status" value="1"/>
</dbReference>
<reference evidence="4 5" key="1">
    <citation type="submission" date="2024-02" db="EMBL/GenBank/DDBJ databases">
        <title>Chromosome-scale genome assembly of the rough periwinkle Littorina saxatilis.</title>
        <authorList>
            <person name="De Jode A."/>
            <person name="Faria R."/>
            <person name="Formenti G."/>
            <person name="Sims Y."/>
            <person name="Smith T.P."/>
            <person name="Tracey A."/>
            <person name="Wood J.M.D."/>
            <person name="Zagrodzka Z.B."/>
            <person name="Johannesson K."/>
            <person name="Butlin R.K."/>
            <person name="Leder E.H."/>
        </authorList>
    </citation>
    <scope>NUCLEOTIDE SEQUENCE [LARGE SCALE GENOMIC DNA]</scope>
    <source>
        <strain evidence="4">Snail1</strain>
        <tissue evidence="4">Muscle</tissue>
    </source>
</reference>
<comment type="similarity">
    <text evidence="3">Belongs to the glycosyltransferase 11 family.</text>
</comment>
<gene>
    <name evidence="4" type="ORF">V1264_016945</name>
</gene>
<evidence type="ECO:0000256" key="1">
    <source>
        <dbReference type="ARBA" id="ARBA00022676"/>
    </source>
</evidence>
<comment type="pathway">
    <text evidence="3">Protein modification; protein glycosylation.</text>
</comment>
<evidence type="ECO:0000256" key="3">
    <source>
        <dbReference type="RuleBase" id="RU363129"/>
    </source>
</evidence>